<evidence type="ECO:0000313" key="1">
    <source>
        <dbReference type="EMBL" id="KAL3576772.1"/>
    </source>
</evidence>
<dbReference type="EMBL" id="RCHU02000011">
    <property type="protein sequence ID" value="KAL3576772.1"/>
    <property type="molecule type" value="Genomic_DNA"/>
</dbReference>
<accession>A0ACC4BFC2</accession>
<dbReference type="Proteomes" id="UP000309997">
    <property type="component" value="Unassembled WGS sequence"/>
</dbReference>
<keyword evidence="2" id="KW-1185">Reference proteome</keyword>
<evidence type="ECO:0000313" key="2">
    <source>
        <dbReference type="Proteomes" id="UP000309997"/>
    </source>
</evidence>
<name>A0ACC4BFC2_POPAL</name>
<reference evidence="1 2" key="1">
    <citation type="journal article" date="2024" name="Plant Biotechnol. J.">
        <title>Genome and CRISPR/Cas9 system of a widespread forest tree (Populus alba) in the world.</title>
        <authorList>
            <person name="Liu Y.J."/>
            <person name="Jiang P.F."/>
            <person name="Han X.M."/>
            <person name="Li X.Y."/>
            <person name="Wang H.M."/>
            <person name="Wang Y.J."/>
            <person name="Wang X.X."/>
            <person name="Zeng Q.Y."/>
        </authorList>
    </citation>
    <scope>NUCLEOTIDE SEQUENCE [LARGE SCALE GENOMIC DNA]</scope>
    <source>
        <strain evidence="2">cv. PAL-ZL1</strain>
    </source>
</reference>
<comment type="caution">
    <text evidence="1">The sequence shown here is derived from an EMBL/GenBank/DDBJ whole genome shotgun (WGS) entry which is preliminary data.</text>
</comment>
<organism evidence="1 2">
    <name type="scientific">Populus alba</name>
    <name type="common">White poplar</name>
    <dbReference type="NCBI Taxonomy" id="43335"/>
    <lineage>
        <taxon>Eukaryota</taxon>
        <taxon>Viridiplantae</taxon>
        <taxon>Streptophyta</taxon>
        <taxon>Embryophyta</taxon>
        <taxon>Tracheophyta</taxon>
        <taxon>Spermatophyta</taxon>
        <taxon>Magnoliopsida</taxon>
        <taxon>eudicotyledons</taxon>
        <taxon>Gunneridae</taxon>
        <taxon>Pentapetalae</taxon>
        <taxon>rosids</taxon>
        <taxon>fabids</taxon>
        <taxon>Malpighiales</taxon>
        <taxon>Salicaceae</taxon>
        <taxon>Saliceae</taxon>
        <taxon>Populus</taxon>
    </lineage>
</organism>
<proteinExistence type="predicted"/>
<sequence length="323" mass="36673">MSSDPFFQNNLLACLFQWVATWHRCMALPLLLTVEQGVKGIYSFLLYSPPNLFKEFVLCFLKGLLSHYKKSKLKHIKYKLSPGKILKILSSIVHKIFGEGSLFSPLLFGKYFDPSDAFPLWEFESDVLLSNLRSSGKTNIDWFQTDDAYVLKADLSAGVENNTVQFFVENGKIMEISGQWKPKRDQSKTKDWRSGNWWEHGYVRRLEIPGDADWKDTEAYVSNDMFLEVRIPKSSLVSDTPPAPGKGILAKISDHLVLMKNIEERSQHNPMIVSDIIGQALLKENIGVSCKLIAKSVKQPNISREGIIYIAMLLGLGILYPTH</sequence>
<protein>
    <submittedName>
        <fullName evidence="1">Uncharacterized protein</fullName>
    </submittedName>
</protein>
<gene>
    <name evidence="1" type="ORF">D5086_022055</name>
</gene>